<keyword evidence="4 7" id="KW-0812">Transmembrane</keyword>
<dbReference type="RefSeq" id="WP_345016583.1">
    <property type="nucleotide sequence ID" value="NZ_BAABDO010000002.1"/>
</dbReference>
<evidence type="ECO:0000259" key="8">
    <source>
        <dbReference type="Pfam" id="PF09335"/>
    </source>
</evidence>
<name>A0ABP7XXC7_9ACTN</name>
<proteinExistence type="inferred from homology"/>
<keyword evidence="3 7" id="KW-1003">Cell membrane</keyword>
<evidence type="ECO:0000256" key="3">
    <source>
        <dbReference type="ARBA" id="ARBA00022475"/>
    </source>
</evidence>
<comment type="subcellular location">
    <subcellularLocation>
        <location evidence="1 7">Cell membrane</location>
        <topology evidence="1 7">Multi-pass membrane protein</topology>
    </subcellularLocation>
</comment>
<sequence>MTQHFSALVDGLPPLPVYLLVAGLVFAEAALFFGFVFPGETAIVVGGVLASQGRLSLAVLLPIAIAAAIAGDSVGYEIGRRYGDRLLDTRATRRHRPAVGRAQDLIRRRGAFAVFLGRFTALLRALMPALAGSARMPYARFLVFNTLGGICWVGVFTFGGFFTGAAFEHMAKVAGRGLAIALAAVALAALAVWAWRRRRGETRTEKEAEGVADALTAEAAAVDGASDGSRGGR</sequence>
<feature type="transmembrane region" description="Helical" evidence="7">
    <location>
        <begin position="15"/>
        <end position="37"/>
    </location>
</feature>
<evidence type="ECO:0000256" key="5">
    <source>
        <dbReference type="ARBA" id="ARBA00022989"/>
    </source>
</evidence>
<evidence type="ECO:0000256" key="6">
    <source>
        <dbReference type="ARBA" id="ARBA00023136"/>
    </source>
</evidence>
<feature type="domain" description="VTT" evidence="8">
    <location>
        <begin position="37"/>
        <end position="160"/>
    </location>
</feature>
<evidence type="ECO:0000256" key="4">
    <source>
        <dbReference type="ARBA" id="ARBA00022692"/>
    </source>
</evidence>
<dbReference type="InterPro" id="IPR032818">
    <property type="entry name" value="DedA-like"/>
</dbReference>
<evidence type="ECO:0000256" key="2">
    <source>
        <dbReference type="ARBA" id="ARBA00010792"/>
    </source>
</evidence>
<feature type="transmembrane region" description="Helical" evidence="7">
    <location>
        <begin position="173"/>
        <end position="195"/>
    </location>
</feature>
<evidence type="ECO:0000256" key="1">
    <source>
        <dbReference type="ARBA" id="ARBA00004651"/>
    </source>
</evidence>
<feature type="transmembrane region" description="Helical" evidence="7">
    <location>
        <begin position="57"/>
        <end position="76"/>
    </location>
</feature>
<dbReference type="Pfam" id="PF09335">
    <property type="entry name" value="VTT_dom"/>
    <property type="match status" value="1"/>
</dbReference>
<dbReference type="InterPro" id="IPR032816">
    <property type="entry name" value="VTT_dom"/>
</dbReference>
<evidence type="ECO:0000313" key="10">
    <source>
        <dbReference type="Proteomes" id="UP001500266"/>
    </source>
</evidence>
<dbReference type="Proteomes" id="UP001500266">
    <property type="component" value="Unassembled WGS sequence"/>
</dbReference>
<dbReference type="EMBL" id="BAABDO010000002">
    <property type="protein sequence ID" value="GAA4127296.1"/>
    <property type="molecule type" value="Genomic_DNA"/>
</dbReference>
<protein>
    <recommendedName>
        <fullName evidence="8">VTT domain-containing protein</fullName>
    </recommendedName>
</protein>
<keyword evidence="10" id="KW-1185">Reference proteome</keyword>
<keyword evidence="6 7" id="KW-0472">Membrane</keyword>
<gene>
    <name evidence="9" type="ORF">GCM10022416_01840</name>
</gene>
<feature type="transmembrane region" description="Helical" evidence="7">
    <location>
        <begin position="110"/>
        <end position="130"/>
    </location>
</feature>
<dbReference type="PANTHER" id="PTHR30353">
    <property type="entry name" value="INNER MEMBRANE PROTEIN DEDA-RELATED"/>
    <property type="match status" value="1"/>
</dbReference>
<feature type="transmembrane region" description="Helical" evidence="7">
    <location>
        <begin position="142"/>
        <end position="167"/>
    </location>
</feature>
<comment type="caution">
    <text evidence="9">The sequence shown here is derived from an EMBL/GenBank/DDBJ whole genome shotgun (WGS) entry which is preliminary data.</text>
</comment>
<reference evidence="10" key="1">
    <citation type="journal article" date="2019" name="Int. J. Syst. Evol. Microbiol.">
        <title>The Global Catalogue of Microorganisms (GCM) 10K type strain sequencing project: providing services to taxonomists for standard genome sequencing and annotation.</title>
        <authorList>
            <consortium name="The Broad Institute Genomics Platform"/>
            <consortium name="The Broad Institute Genome Sequencing Center for Infectious Disease"/>
            <person name="Wu L."/>
            <person name="Ma J."/>
        </authorList>
    </citation>
    <scope>NUCLEOTIDE SEQUENCE [LARGE SCALE GENOMIC DNA]</scope>
    <source>
        <strain evidence="10">JCM 17316</strain>
    </source>
</reference>
<dbReference type="PANTHER" id="PTHR30353:SF15">
    <property type="entry name" value="INNER MEMBRANE PROTEIN YABI"/>
    <property type="match status" value="1"/>
</dbReference>
<keyword evidence="5 7" id="KW-1133">Transmembrane helix</keyword>
<accession>A0ABP7XXC7</accession>
<organism evidence="9 10">
    <name type="scientific">Actinomadura keratinilytica</name>
    <dbReference type="NCBI Taxonomy" id="547461"/>
    <lineage>
        <taxon>Bacteria</taxon>
        <taxon>Bacillati</taxon>
        <taxon>Actinomycetota</taxon>
        <taxon>Actinomycetes</taxon>
        <taxon>Streptosporangiales</taxon>
        <taxon>Thermomonosporaceae</taxon>
        <taxon>Actinomadura</taxon>
    </lineage>
</organism>
<evidence type="ECO:0000256" key="7">
    <source>
        <dbReference type="RuleBase" id="RU367016"/>
    </source>
</evidence>
<evidence type="ECO:0000313" key="9">
    <source>
        <dbReference type="EMBL" id="GAA4127296.1"/>
    </source>
</evidence>
<comment type="similarity">
    <text evidence="2 7">Belongs to the DedA family.</text>
</comment>